<proteinExistence type="predicted"/>
<name>A0AC61RVJ1_9FIRM</name>
<accession>A0AC61RVJ1</accession>
<protein>
    <submittedName>
        <fullName evidence="1">Uncharacterized protein</fullName>
    </submittedName>
</protein>
<evidence type="ECO:0000313" key="1">
    <source>
        <dbReference type="EMBL" id="TGY95768.1"/>
    </source>
</evidence>
<keyword evidence="2" id="KW-1185">Reference proteome</keyword>
<dbReference type="Proteomes" id="UP000304953">
    <property type="component" value="Unassembled WGS sequence"/>
</dbReference>
<evidence type="ECO:0000313" key="2">
    <source>
        <dbReference type="Proteomes" id="UP000304953"/>
    </source>
</evidence>
<sequence>MTGLLEFRERLRTFYGKYELYVTAGIKFILGLVVFSIINGNIGYMERMNQPAVALLLSLVCAFFPINAMAVLACGLILLHLFAVSLEACAIGLCLFLLLLFLYGKFAPKNGYSTILTSVLCFFQVPQVMPVAVGMLRGPSAYLSVLCGTVTYYYIRGVKDNLVNFTSTEETEGLAKFTAALKIFTGNKEMYLTLAAFLVTSLVVYLIRRQAISHAWRAAMIVGNVLELIILLLGYILLDLTEKILWASVGILISMGVCLVLEFFLYNLDYSRVERVQFEDDEYYYFVKAVPKVFVAKKEKRVKRITPKKRTTVGRRELAEELDIDQDLLE</sequence>
<gene>
    <name evidence="1" type="ORF">E5329_13060</name>
</gene>
<dbReference type="EMBL" id="SRYA01000024">
    <property type="protein sequence ID" value="TGY95768.1"/>
    <property type="molecule type" value="Genomic_DNA"/>
</dbReference>
<comment type="caution">
    <text evidence="1">The sequence shown here is derived from an EMBL/GenBank/DDBJ whole genome shotgun (WGS) entry which is preliminary data.</text>
</comment>
<organism evidence="1 2">
    <name type="scientific">Petralouisia muris</name>
    <dbReference type="NCBI Taxonomy" id="3032872"/>
    <lineage>
        <taxon>Bacteria</taxon>
        <taxon>Bacillati</taxon>
        <taxon>Bacillota</taxon>
        <taxon>Clostridia</taxon>
        <taxon>Lachnospirales</taxon>
        <taxon>Lachnospiraceae</taxon>
        <taxon>Petralouisia</taxon>
    </lineage>
</organism>
<reference evidence="1" key="1">
    <citation type="submission" date="2019-04" db="EMBL/GenBank/DDBJ databases">
        <title>Microbes associate with the intestines of laboratory mice.</title>
        <authorList>
            <person name="Navarre W."/>
            <person name="Wong E."/>
            <person name="Huang K."/>
            <person name="Tropini C."/>
            <person name="Ng K."/>
            <person name="Yu B."/>
        </authorList>
    </citation>
    <scope>NUCLEOTIDE SEQUENCE</scope>
    <source>
        <strain evidence="1">NM01_1-7b</strain>
    </source>
</reference>